<name>A0A654U141_MYCTX</name>
<evidence type="ECO:0000313" key="2">
    <source>
        <dbReference type="EMBL" id="CNV56948.1"/>
    </source>
</evidence>
<evidence type="ECO:0000313" key="4">
    <source>
        <dbReference type="Proteomes" id="UP000046680"/>
    </source>
</evidence>
<sequence length="80" mass="8203">MARALVRNGSMMVRAATEPASMTDCGTPTAAISGLVKTVAATVRNRIGLTPSPSAWYIAMRPCIAATDARGSKPVQSPAA</sequence>
<accession>A0A654U141</accession>
<dbReference type="EMBL" id="CGCX01000775">
    <property type="protein sequence ID" value="CFR83273.1"/>
    <property type="molecule type" value="Genomic_DNA"/>
</dbReference>
<protein>
    <submittedName>
        <fullName evidence="1">Uncharacterized protein</fullName>
    </submittedName>
</protein>
<evidence type="ECO:0000313" key="3">
    <source>
        <dbReference type="Proteomes" id="UP000039217"/>
    </source>
</evidence>
<dbReference type="AlphaFoldDB" id="A0A654U141"/>
<proteinExistence type="predicted"/>
<organism evidence="1 4">
    <name type="scientific">Mycobacterium tuberculosis</name>
    <dbReference type="NCBI Taxonomy" id="1773"/>
    <lineage>
        <taxon>Bacteria</taxon>
        <taxon>Bacillati</taxon>
        <taxon>Actinomycetota</taxon>
        <taxon>Actinomycetes</taxon>
        <taxon>Mycobacteriales</taxon>
        <taxon>Mycobacteriaceae</taxon>
        <taxon>Mycobacterium</taxon>
        <taxon>Mycobacterium tuberculosis complex</taxon>
    </lineage>
</organism>
<reference evidence="3 4" key="1">
    <citation type="submission" date="2015-03" db="EMBL/GenBank/DDBJ databases">
        <authorList>
            <consortium name="Pathogen Informatics"/>
        </authorList>
    </citation>
    <scope>NUCLEOTIDE SEQUENCE [LARGE SCALE GENOMIC DNA]</scope>
    <source>
        <strain evidence="1 4">C09601061</strain>
        <strain evidence="2 3">D00501624</strain>
    </source>
</reference>
<gene>
    <name evidence="1" type="ORF">ERS007657_02143</name>
    <name evidence="2" type="ORF">ERS007661_02719</name>
</gene>
<dbReference type="Proteomes" id="UP000039217">
    <property type="component" value="Unassembled WGS sequence"/>
</dbReference>
<evidence type="ECO:0000313" key="1">
    <source>
        <dbReference type="EMBL" id="CFR83273.1"/>
    </source>
</evidence>
<dbReference type="EMBL" id="CQQC01001015">
    <property type="protein sequence ID" value="CNV56948.1"/>
    <property type="molecule type" value="Genomic_DNA"/>
</dbReference>
<dbReference type="Proteomes" id="UP000046680">
    <property type="component" value="Unassembled WGS sequence"/>
</dbReference>